<proteinExistence type="predicted"/>
<sequence>MPATTVPPVPHYEPAPETKEEFDYADVPIIDFSKVHTPEGRAELMPQVRDAMHTYGFMRVVNHGLSQAQNDRIIDIADVPFTQVSEEEQRQLVAKVREGDWKGYKPRQYWHIDNGVRDQIEHYGVIRPAFGQQHPKALQPFLPEVRAFMEFCHFDILHPILRLLALGLELPEETFVNQNHYDAEGMTFCTYFTIISSYPRTDEDEAQTKNVWLKGHTDSGVLTILWNQPVVSLQIMCPDGKWRYVKYIPNSIIINTGDTIEMLSGGYYKATIHRVVQPPVDQRDHTRLGVIYFAYGDDDVRVVPHKESPLLQRVGIKRKVPDENAPTIKQWRTIRISSYGNSETTKKEDGTEEQVLSGVLVKHFN</sequence>
<dbReference type="Pfam" id="PF14226">
    <property type="entry name" value="DIOX_N"/>
    <property type="match status" value="1"/>
</dbReference>
<protein>
    <submittedName>
        <fullName evidence="4">Clavaminate synthase-like protein</fullName>
    </submittedName>
</protein>
<dbReference type="Proteomes" id="UP000053319">
    <property type="component" value="Unassembled WGS sequence"/>
</dbReference>
<name>R7SQC7_DICSQ</name>
<evidence type="ECO:0000259" key="3">
    <source>
        <dbReference type="Pfam" id="PF14226"/>
    </source>
</evidence>
<dbReference type="InterPro" id="IPR044861">
    <property type="entry name" value="IPNS-like_FE2OG_OXY"/>
</dbReference>
<gene>
    <name evidence="4" type="ORF">DICSQDRAFT_67359</name>
</gene>
<dbReference type="HOGENOM" id="CLU_010119_10_0_1"/>
<dbReference type="AlphaFoldDB" id="R7SQC7"/>
<dbReference type="GeneID" id="18843520"/>
<dbReference type="InterPro" id="IPR026992">
    <property type="entry name" value="DIOX_N"/>
</dbReference>
<dbReference type="InterPro" id="IPR050231">
    <property type="entry name" value="Iron_ascorbate_oxido_reductase"/>
</dbReference>
<feature type="domain" description="Non-haem dioxygenase N-terminal" evidence="3">
    <location>
        <begin position="27"/>
        <end position="128"/>
    </location>
</feature>
<dbReference type="Gene3D" id="2.60.120.330">
    <property type="entry name" value="B-lactam Antibiotic, Isopenicillin N Synthase, Chain"/>
    <property type="match status" value="1"/>
</dbReference>
<dbReference type="PANTHER" id="PTHR47990">
    <property type="entry name" value="2-OXOGLUTARATE (2OG) AND FE(II)-DEPENDENT OXYGENASE SUPERFAMILY PROTEIN-RELATED"/>
    <property type="match status" value="1"/>
</dbReference>
<evidence type="ECO:0000259" key="2">
    <source>
        <dbReference type="Pfam" id="PF03171"/>
    </source>
</evidence>
<dbReference type="RefSeq" id="XP_007368961.1">
    <property type="nucleotide sequence ID" value="XM_007368899.1"/>
</dbReference>
<dbReference type="SUPFAM" id="SSF51197">
    <property type="entry name" value="Clavaminate synthase-like"/>
    <property type="match status" value="1"/>
</dbReference>
<dbReference type="PRINTS" id="PR00682">
    <property type="entry name" value="IPNSYNTHASE"/>
</dbReference>
<dbReference type="OrthoDB" id="2734788at2759"/>
<accession>R7SQC7</accession>
<evidence type="ECO:0000313" key="4">
    <source>
        <dbReference type="EMBL" id="EJF58281.1"/>
    </source>
</evidence>
<dbReference type="Pfam" id="PF03171">
    <property type="entry name" value="2OG-FeII_Oxy"/>
    <property type="match status" value="1"/>
</dbReference>
<dbReference type="InterPro" id="IPR027443">
    <property type="entry name" value="IPNS-like_sf"/>
</dbReference>
<reference evidence="4 5" key="1">
    <citation type="journal article" date="2012" name="Science">
        <title>The Paleozoic origin of enzymatic lignin decomposition reconstructed from 31 fungal genomes.</title>
        <authorList>
            <person name="Floudas D."/>
            <person name="Binder M."/>
            <person name="Riley R."/>
            <person name="Barry K."/>
            <person name="Blanchette R.A."/>
            <person name="Henrissat B."/>
            <person name="Martinez A.T."/>
            <person name="Otillar R."/>
            <person name="Spatafora J.W."/>
            <person name="Yadav J.S."/>
            <person name="Aerts A."/>
            <person name="Benoit I."/>
            <person name="Boyd A."/>
            <person name="Carlson A."/>
            <person name="Copeland A."/>
            <person name="Coutinho P.M."/>
            <person name="de Vries R.P."/>
            <person name="Ferreira P."/>
            <person name="Findley K."/>
            <person name="Foster B."/>
            <person name="Gaskell J."/>
            <person name="Glotzer D."/>
            <person name="Gorecki P."/>
            <person name="Heitman J."/>
            <person name="Hesse C."/>
            <person name="Hori C."/>
            <person name="Igarashi K."/>
            <person name="Jurgens J.A."/>
            <person name="Kallen N."/>
            <person name="Kersten P."/>
            <person name="Kohler A."/>
            <person name="Kuees U."/>
            <person name="Kumar T.K.A."/>
            <person name="Kuo A."/>
            <person name="LaButti K."/>
            <person name="Larrondo L.F."/>
            <person name="Lindquist E."/>
            <person name="Ling A."/>
            <person name="Lombard V."/>
            <person name="Lucas S."/>
            <person name="Lundell T."/>
            <person name="Martin R."/>
            <person name="McLaughlin D.J."/>
            <person name="Morgenstern I."/>
            <person name="Morin E."/>
            <person name="Murat C."/>
            <person name="Nagy L.G."/>
            <person name="Nolan M."/>
            <person name="Ohm R.A."/>
            <person name="Patyshakuliyeva A."/>
            <person name="Rokas A."/>
            <person name="Ruiz-Duenas F.J."/>
            <person name="Sabat G."/>
            <person name="Salamov A."/>
            <person name="Samejima M."/>
            <person name="Schmutz J."/>
            <person name="Slot J.C."/>
            <person name="St John F."/>
            <person name="Stenlid J."/>
            <person name="Sun H."/>
            <person name="Sun S."/>
            <person name="Syed K."/>
            <person name="Tsang A."/>
            <person name="Wiebenga A."/>
            <person name="Young D."/>
            <person name="Pisabarro A."/>
            <person name="Eastwood D.C."/>
            <person name="Martin F."/>
            <person name="Cullen D."/>
            <person name="Grigoriev I.V."/>
            <person name="Hibbett D.S."/>
        </authorList>
    </citation>
    <scope>NUCLEOTIDE SEQUENCE [LARGE SCALE GENOMIC DNA]</scope>
    <source>
        <strain evidence="4 5">LYAD-421 SS1</strain>
    </source>
</reference>
<feature type="region of interest" description="Disordered" evidence="1">
    <location>
        <begin position="1"/>
        <end position="20"/>
    </location>
</feature>
<evidence type="ECO:0000256" key="1">
    <source>
        <dbReference type="SAM" id="MobiDB-lite"/>
    </source>
</evidence>
<feature type="domain" description="Isopenicillin N synthase-like Fe(2+) 2OG dioxygenase" evidence="2">
    <location>
        <begin position="189"/>
        <end position="281"/>
    </location>
</feature>
<dbReference type="OMA" id="MPAHADW"/>
<dbReference type="EMBL" id="JH719437">
    <property type="protein sequence ID" value="EJF58281.1"/>
    <property type="molecule type" value="Genomic_DNA"/>
</dbReference>
<evidence type="ECO:0000313" key="5">
    <source>
        <dbReference type="Proteomes" id="UP000053319"/>
    </source>
</evidence>
<dbReference type="KEGG" id="dsq:DICSQDRAFT_67359"/>
<feature type="compositionally biased region" description="Pro residues" evidence="1">
    <location>
        <begin position="1"/>
        <end position="13"/>
    </location>
</feature>
<organism evidence="4 5">
    <name type="scientific">Dichomitus squalens (strain LYAD-421)</name>
    <name type="common">Western red white-rot fungus</name>
    <dbReference type="NCBI Taxonomy" id="732165"/>
    <lineage>
        <taxon>Eukaryota</taxon>
        <taxon>Fungi</taxon>
        <taxon>Dikarya</taxon>
        <taxon>Basidiomycota</taxon>
        <taxon>Agaricomycotina</taxon>
        <taxon>Agaricomycetes</taxon>
        <taxon>Polyporales</taxon>
        <taxon>Polyporaceae</taxon>
        <taxon>Dichomitus</taxon>
    </lineage>
</organism>